<dbReference type="Proteomes" id="UP000324222">
    <property type="component" value="Unassembled WGS sequence"/>
</dbReference>
<proteinExistence type="predicted"/>
<evidence type="ECO:0000256" key="4">
    <source>
        <dbReference type="SAM" id="MobiDB-lite"/>
    </source>
</evidence>
<dbReference type="EMBL" id="VSRR010088056">
    <property type="protein sequence ID" value="MPC91527.1"/>
    <property type="molecule type" value="Genomic_DNA"/>
</dbReference>
<evidence type="ECO:0000256" key="1">
    <source>
        <dbReference type="ARBA" id="ARBA00022737"/>
    </source>
</evidence>
<comment type="caution">
    <text evidence="6">The sequence shown here is derived from an EMBL/GenBank/DDBJ whole genome shotgun (WGS) entry which is preliminary data.</text>
</comment>
<dbReference type="AlphaFoldDB" id="A0A5B7JDU1"/>
<dbReference type="OrthoDB" id="6413693at2759"/>
<feature type="compositionally biased region" description="Polar residues" evidence="4">
    <location>
        <begin position="101"/>
        <end position="110"/>
    </location>
</feature>
<evidence type="ECO:0000313" key="6">
    <source>
        <dbReference type="EMBL" id="MPC91527.1"/>
    </source>
</evidence>
<reference evidence="6 7" key="1">
    <citation type="submission" date="2019-05" db="EMBL/GenBank/DDBJ databases">
        <title>Another draft genome of Portunus trituberculatus and its Hox gene families provides insights of decapod evolution.</title>
        <authorList>
            <person name="Jeong J.-H."/>
            <person name="Song I."/>
            <person name="Kim S."/>
            <person name="Choi T."/>
            <person name="Kim D."/>
            <person name="Ryu S."/>
            <person name="Kim W."/>
        </authorList>
    </citation>
    <scope>NUCLEOTIDE SEQUENCE [LARGE SCALE GENOMIC DNA]</scope>
    <source>
        <tissue evidence="6">Muscle</tissue>
    </source>
</reference>
<evidence type="ECO:0000256" key="2">
    <source>
        <dbReference type="ARBA" id="ARBA00023157"/>
    </source>
</evidence>
<dbReference type="InterPro" id="IPR051170">
    <property type="entry name" value="Neural/epithelial_adhesion"/>
</dbReference>
<keyword evidence="3" id="KW-0393">Immunoglobulin domain</keyword>
<dbReference type="Pfam" id="PF13927">
    <property type="entry name" value="Ig_3"/>
    <property type="match status" value="1"/>
</dbReference>
<keyword evidence="2" id="KW-1015">Disulfide bond</keyword>
<feature type="region of interest" description="Disordered" evidence="4">
    <location>
        <begin position="99"/>
        <end position="127"/>
    </location>
</feature>
<dbReference type="PANTHER" id="PTHR12231:SF253">
    <property type="entry name" value="DPR-INTERACTING PROTEIN ETA, ISOFORM B-RELATED"/>
    <property type="match status" value="1"/>
</dbReference>
<keyword evidence="7" id="KW-1185">Reference proteome</keyword>
<accession>A0A5B7JDU1</accession>
<dbReference type="InterPro" id="IPR007110">
    <property type="entry name" value="Ig-like_dom"/>
</dbReference>
<dbReference type="PANTHER" id="PTHR12231">
    <property type="entry name" value="CTX-RELATED TYPE I TRANSMEMBRANE PROTEIN"/>
    <property type="match status" value="1"/>
</dbReference>
<organism evidence="6 7">
    <name type="scientific">Portunus trituberculatus</name>
    <name type="common">Swimming crab</name>
    <name type="synonym">Neptunus trituberculatus</name>
    <dbReference type="NCBI Taxonomy" id="210409"/>
    <lineage>
        <taxon>Eukaryota</taxon>
        <taxon>Metazoa</taxon>
        <taxon>Ecdysozoa</taxon>
        <taxon>Arthropoda</taxon>
        <taxon>Crustacea</taxon>
        <taxon>Multicrustacea</taxon>
        <taxon>Malacostraca</taxon>
        <taxon>Eumalacostraca</taxon>
        <taxon>Eucarida</taxon>
        <taxon>Decapoda</taxon>
        <taxon>Pleocyemata</taxon>
        <taxon>Brachyura</taxon>
        <taxon>Eubrachyura</taxon>
        <taxon>Portunoidea</taxon>
        <taxon>Portunidae</taxon>
        <taxon>Portuninae</taxon>
        <taxon>Portunus</taxon>
    </lineage>
</organism>
<sequence length="127" mass="14016">MSLILVVTCFRWYHNTEILPNETSRTLTLRRITRSFHQDSVSCEVSNTVGSAKKTLNVQVQYGPAFRTLPRDVMAETGKEVTLRCDVNSHPPPTITWLREASTQVGTSGRVSPGLRGSRGPTESGKG</sequence>
<feature type="domain" description="Ig-like" evidence="5">
    <location>
        <begin position="64"/>
        <end position="127"/>
    </location>
</feature>
<keyword evidence="1" id="KW-0677">Repeat</keyword>
<dbReference type="SUPFAM" id="SSF48726">
    <property type="entry name" value="Immunoglobulin"/>
    <property type="match status" value="2"/>
</dbReference>
<dbReference type="InterPro" id="IPR013783">
    <property type="entry name" value="Ig-like_fold"/>
</dbReference>
<evidence type="ECO:0000256" key="3">
    <source>
        <dbReference type="ARBA" id="ARBA00023319"/>
    </source>
</evidence>
<evidence type="ECO:0000259" key="5">
    <source>
        <dbReference type="PROSITE" id="PS50835"/>
    </source>
</evidence>
<name>A0A5B7JDU1_PORTR</name>
<protein>
    <submittedName>
        <fullName evidence="6">Irregular chiasm C-roughest protein</fullName>
    </submittedName>
</protein>
<dbReference type="Gene3D" id="2.60.40.10">
    <property type="entry name" value="Immunoglobulins"/>
    <property type="match status" value="2"/>
</dbReference>
<gene>
    <name evidence="6" type="primary">rst_4</name>
    <name evidence="6" type="ORF">E2C01_086570</name>
</gene>
<dbReference type="InterPro" id="IPR036179">
    <property type="entry name" value="Ig-like_dom_sf"/>
</dbReference>
<dbReference type="PROSITE" id="PS50835">
    <property type="entry name" value="IG_LIKE"/>
    <property type="match status" value="1"/>
</dbReference>
<evidence type="ECO:0000313" key="7">
    <source>
        <dbReference type="Proteomes" id="UP000324222"/>
    </source>
</evidence>